<dbReference type="InterPro" id="IPR003617">
    <property type="entry name" value="TFIIS/CRSP70_N_sub"/>
</dbReference>
<dbReference type="Pfam" id="PF08711">
    <property type="entry name" value="Med26"/>
    <property type="match status" value="1"/>
</dbReference>
<dbReference type="InterPro" id="IPR035441">
    <property type="entry name" value="TFIIS/LEDGF_dom_sf"/>
</dbReference>
<feature type="domain" description="TFIIS N-terminal" evidence="4">
    <location>
        <begin position="91"/>
        <end position="166"/>
    </location>
</feature>
<proteinExistence type="predicted"/>
<dbReference type="SMART" id="SM00509">
    <property type="entry name" value="TFS2N"/>
    <property type="match status" value="1"/>
</dbReference>
<keyword evidence="2 3" id="KW-0539">Nucleus</keyword>
<organism evidence="5 6">
    <name type="scientific">Sphagnum troendelagicum</name>
    <dbReference type="NCBI Taxonomy" id="128251"/>
    <lineage>
        <taxon>Eukaryota</taxon>
        <taxon>Viridiplantae</taxon>
        <taxon>Streptophyta</taxon>
        <taxon>Embryophyta</taxon>
        <taxon>Bryophyta</taxon>
        <taxon>Sphagnophytina</taxon>
        <taxon>Sphagnopsida</taxon>
        <taxon>Sphagnales</taxon>
        <taxon>Sphagnaceae</taxon>
        <taxon>Sphagnum</taxon>
    </lineage>
</organism>
<comment type="subcellular location">
    <subcellularLocation>
        <location evidence="1 3">Nucleus</location>
    </subcellularLocation>
</comment>
<dbReference type="SUPFAM" id="SSF47676">
    <property type="entry name" value="Conserved domain common to transcription factors TFIIS, elongin A, CRSP70"/>
    <property type="match status" value="1"/>
</dbReference>
<evidence type="ECO:0000313" key="6">
    <source>
        <dbReference type="Proteomes" id="UP001497512"/>
    </source>
</evidence>
<evidence type="ECO:0000259" key="4">
    <source>
        <dbReference type="PROSITE" id="PS51319"/>
    </source>
</evidence>
<evidence type="ECO:0000313" key="5">
    <source>
        <dbReference type="EMBL" id="CAK9200361.1"/>
    </source>
</evidence>
<dbReference type="PANTHER" id="PTHR46548:SF1">
    <property type="entry name" value="BAH AND TFIIS DOMAIN-CONTAINING PROTEIN-RELATED"/>
    <property type="match status" value="1"/>
</dbReference>
<sequence>MKLDDEIANILDKDGGLLNVGVVKRLVQLMPNDPQDDVVSKVADVLACRSMLAGVIAATENAECLNQFVHLGGLWSLDDWLQEAHKGKVGEGVEGGGRPKECDKGVEDLLLALLQALDGLPVDLKALKTCSVGKSVNHLRSRKNPEIQKKARKLQWTSWLRQLGRHSPHFGVDTEVVVPIPKP</sequence>
<reference evidence="5" key="1">
    <citation type="submission" date="2024-02" db="EMBL/GenBank/DDBJ databases">
        <authorList>
            <consortium name="ELIXIR-Norway"/>
            <consortium name="Elixir Norway"/>
        </authorList>
    </citation>
    <scope>NUCLEOTIDE SEQUENCE</scope>
</reference>
<accession>A0ABP0TN27</accession>
<dbReference type="InterPro" id="IPR017923">
    <property type="entry name" value="TFIIS_N"/>
</dbReference>
<evidence type="ECO:0000256" key="1">
    <source>
        <dbReference type="ARBA" id="ARBA00004123"/>
    </source>
</evidence>
<evidence type="ECO:0000256" key="2">
    <source>
        <dbReference type="ARBA" id="ARBA00023242"/>
    </source>
</evidence>
<protein>
    <recommendedName>
        <fullName evidence="4">TFIIS N-terminal domain-containing protein</fullName>
    </recommendedName>
</protein>
<gene>
    <name evidence="5" type="ORF">CSSPTR1EN2_LOCUS5398</name>
</gene>
<keyword evidence="6" id="KW-1185">Reference proteome</keyword>
<dbReference type="Gene3D" id="1.20.930.10">
    <property type="entry name" value="Conserved domain common to transcription factors TFIIS, elongin A, CRSP70"/>
    <property type="match status" value="1"/>
</dbReference>
<dbReference type="Proteomes" id="UP001497512">
    <property type="component" value="Chromosome 12"/>
</dbReference>
<evidence type="ECO:0000256" key="3">
    <source>
        <dbReference type="PROSITE-ProRule" id="PRU00649"/>
    </source>
</evidence>
<dbReference type="PROSITE" id="PS51319">
    <property type="entry name" value="TFIIS_N"/>
    <property type="match status" value="1"/>
</dbReference>
<name>A0ABP0TN27_9BRYO</name>
<dbReference type="EMBL" id="OZ019904">
    <property type="protein sequence ID" value="CAK9200361.1"/>
    <property type="molecule type" value="Genomic_DNA"/>
</dbReference>
<dbReference type="PANTHER" id="PTHR46548">
    <property type="entry name" value="BAH AND TFIIS DOMAIN-CONTAINING PROTEIN-RELATED"/>
    <property type="match status" value="1"/>
</dbReference>